<keyword evidence="3" id="KW-1185">Reference proteome</keyword>
<evidence type="ECO:0000313" key="2">
    <source>
        <dbReference type="EMBL" id="KAK9892041.1"/>
    </source>
</evidence>
<evidence type="ECO:0000313" key="3">
    <source>
        <dbReference type="Proteomes" id="UP001431783"/>
    </source>
</evidence>
<organism evidence="2 3">
    <name type="scientific">Henosepilachna vigintioctopunctata</name>
    <dbReference type="NCBI Taxonomy" id="420089"/>
    <lineage>
        <taxon>Eukaryota</taxon>
        <taxon>Metazoa</taxon>
        <taxon>Ecdysozoa</taxon>
        <taxon>Arthropoda</taxon>
        <taxon>Hexapoda</taxon>
        <taxon>Insecta</taxon>
        <taxon>Pterygota</taxon>
        <taxon>Neoptera</taxon>
        <taxon>Endopterygota</taxon>
        <taxon>Coleoptera</taxon>
        <taxon>Polyphaga</taxon>
        <taxon>Cucujiformia</taxon>
        <taxon>Coccinelloidea</taxon>
        <taxon>Coccinellidae</taxon>
        <taxon>Epilachninae</taxon>
        <taxon>Epilachnini</taxon>
        <taxon>Henosepilachna</taxon>
    </lineage>
</organism>
<gene>
    <name evidence="2" type="ORF">WA026_018227</name>
</gene>
<proteinExistence type="predicted"/>
<protein>
    <submittedName>
        <fullName evidence="2">Uncharacterized protein</fullName>
    </submittedName>
</protein>
<reference evidence="2 3" key="1">
    <citation type="submission" date="2023-03" db="EMBL/GenBank/DDBJ databases">
        <title>Genome insight into feeding habits of ladybird beetles.</title>
        <authorList>
            <person name="Li H.-S."/>
            <person name="Huang Y.-H."/>
            <person name="Pang H."/>
        </authorList>
    </citation>
    <scope>NUCLEOTIDE SEQUENCE [LARGE SCALE GENOMIC DNA]</scope>
    <source>
        <strain evidence="2">SYSU_2023b</strain>
        <tissue evidence="2">Whole body</tissue>
    </source>
</reference>
<dbReference type="Proteomes" id="UP001431783">
    <property type="component" value="Unassembled WGS sequence"/>
</dbReference>
<keyword evidence="1" id="KW-0732">Signal</keyword>
<accession>A0AAW1VFI6</accession>
<comment type="caution">
    <text evidence="2">The sequence shown here is derived from an EMBL/GenBank/DDBJ whole genome shotgun (WGS) entry which is preliminary data.</text>
</comment>
<evidence type="ECO:0000256" key="1">
    <source>
        <dbReference type="SAM" id="SignalP"/>
    </source>
</evidence>
<name>A0AAW1VFI6_9CUCU</name>
<feature type="chain" id="PRO_5043901151" evidence="1">
    <location>
        <begin position="20"/>
        <end position="464"/>
    </location>
</feature>
<feature type="signal peptide" evidence="1">
    <location>
        <begin position="1"/>
        <end position="19"/>
    </location>
</feature>
<dbReference type="AlphaFoldDB" id="A0AAW1VFI6"/>
<dbReference type="EMBL" id="JARQZJ010000132">
    <property type="protein sequence ID" value="KAK9892041.1"/>
    <property type="molecule type" value="Genomic_DNA"/>
</dbReference>
<sequence length="464" mass="53549">MNEVTTYLWISIFFISTYSQSVLPDSIISTDNKSESNKSNSENNTLENQSIVQVSHQNASIVRLKLTFKEDSVLPYIRDEIFYRSHEYNITVNDLIELSDIREFGFNQTVKALRYLNVSEDIFSVNNFKSLLEFSNMTFMEFYEKLKKSPNISAPALLEAMQALNIDTANFSLALVYGKQDMVYDVLRKGVYTKENWEIAIKKLGVDIDTLFMNVKNLILDHIETKDLSYYDDKIHQFLPLFGKKMYNDVWTALDINLVDIFLVPKFRDINEKLYSRLNRNTTLGVSTSPHEITIHKKTFDDLEDILKILTINAEVVVTPQVVYQNLVYKSEKSGELTKLWNNNSMTSTIEIWKELEFKNDQNCTYITIIGDEIVENPMRIVNSSHTSVTAESENDAMFNFGNPLICQEKFVGLATSQDGRNLFVFDTFYRSPGKVSTSGSHADKVVPIVFLHMIVLYFLRLIY</sequence>